<dbReference type="STRING" id="1703345.A3860_26250"/>
<dbReference type="NCBIfam" id="TIGR04056">
    <property type="entry name" value="OMP_RagA_SusC"/>
    <property type="match status" value="1"/>
</dbReference>
<evidence type="ECO:0000256" key="3">
    <source>
        <dbReference type="ARBA" id="ARBA00022452"/>
    </source>
</evidence>
<dbReference type="EMBL" id="LVYD01000048">
    <property type="protein sequence ID" value="OQP62816.1"/>
    <property type="molecule type" value="Genomic_DNA"/>
</dbReference>
<keyword evidence="14" id="KW-1185">Reference proteome</keyword>
<keyword evidence="6 8" id="KW-0472">Membrane</keyword>
<evidence type="ECO:0000256" key="6">
    <source>
        <dbReference type="ARBA" id="ARBA00023136"/>
    </source>
</evidence>
<dbReference type="Gene3D" id="2.40.170.20">
    <property type="entry name" value="TonB-dependent receptor, beta-barrel domain"/>
    <property type="match status" value="1"/>
</dbReference>
<evidence type="ECO:0000256" key="5">
    <source>
        <dbReference type="ARBA" id="ARBA00023077"/>
    </source>
</evidence>
<comment type="similarity">
    <text evidence="8 9">Belongs to the TonB-dependent receptor family.</text>
</comment>
<feature type="signal peptide" evidence="10">
    <location>
        <begin position="1"/>
        <end position="20"/>
    </location>
</feature>
<evidence type="ECO:0000256" key="7">
    <source>
        <dbReference type="ARBA" id="ARBA00023237"/>
    </source>
</evidence>
<gene>
    <name evidence="13" type="ORF">A3860_26250</name>
</gene>
<dbReference type="InterPro" id="IPR039426">
    <property type="entry name" value="TonB-dep_rcpt-like"/>
</dbReference>
<keyword evidence="4 8" id="KW-0812">Transmembrane</keyword>
<feature type="domain" description="TonB-dependent receptor plug" evidence="12">
    <location>
        <begin position="116"/>
        <end position="222"/>
    </location>
</feature>
<evidence type="ECO:0000256" key="9">
    <source>
        <dbReference type="RuleBase" id="RU003357"/>
    </source>
</evidence>
<dbReference type="OrthoDB" id="609136at2"/>
<keyword evidence="7 8" id="KW-0998">Cell outer membrane</keyword>
<dbReference type="InterPro" id="IPR036942">
    <property type="entry name" value="Beta-barrel_TonB_sf"/>
</dbReference>
<dbReference type="SUPFAM" id="SSF56935">
    <property type="entry name" value="Porins"/>
    <property type="match status" value="1"/>
</dbReference>
<sequence length="1045" mass="112885">MRKFLPLLAVLLGCTLLAAAQTKEISGRIVDKAGAPIPNASVIIKGTNKATVADFDGNFSIKTSPGTSLTITAVGYKTVSIKTQNQTALTIALESADKLMDEVIVTAGGIKAKRKELGSVNTVIKSDALTAGKAVDIANGLQGKVAGFMISGTGGGVNPSYRLILRGQRSLTGNNQALVVLDNVVVPNTFLSGLNPEDIDEVTVLNGAGAAALYGSMASNGALIITTKKGKKGTTSVAVSNTLTVESVGFYPKIQKKFGAGGSAYGLDANGKPLFNYLENQSYGPAFDGVKRPLGAPLEGGGQDSAVYAYNAGHFKFWEKGITNQTDLSLQTGDDRSTFYLSGQYVKATGTTPGDKMNRTTVRINGTRKVGEKVNVTYSSSYSQKRLDITTQTGSMYANMLNMPSNVDITKYKNWRTDSFANPNGYYNPWYANPYFTADNNRANYRDDYLTASVELKFTPVKGLDLIARQGISTHNYSGKNTVGAFTYTDYAKHTDQSSKSDISASVNDYGSYNTNLITDLFLQYNKTVSDFSFNLTSGAQFTQNQAKYVAVSANGLVIPNLFNVSNGVGTPGASEGNFKARQVGVYGDLRIGYKNYLFLHATSRNDWVSILNPENRSFFYPSAEVSFIASEVIDALKQTPISYLKLRANWSKVGQVNLGTSSDFGAYYLNPIYSPTNGFPYGSLAGYSVGNGLVSKNLTPEFTKGYEFGFDLNAWQDRITTNFTYFDTKTTNQTVTTNISNATGFTGLLTNAGQTETKGVEATASVVAFQNKDWLVNVGGNYTYEDNSVIYITTDLPKLSLASSGSGSSYAVAGRTFPVIMGYDYVRDPQGHVIVDRTTGLPTKTADIVVLGNATPRHRLGLNGSVEYKGIRLSFVLEHRGDYKIFNSMGPEMDWSGTGYRTAVYNRESFVYPNSVYEDPSKPGTYIKNTSVAIANGNGNNGFWTDGINRDVTSNYVTSAAFWKLREVTLSYTLPASVLGKVSFIKQATFSIQGRNLLMWMAKDNLYTDPEYSTSGNENNGVGLTGLNSAPPSRFYGASISLKF</sequence>
<feature type="domain" description="TonB-dependent receptor-like beta-barrel" evidence="11">
    <location>
        <begin position="411"/>
        <end position="928"/>
    </location>
</feature>
<dbReference type="InterPro" id="IPR008969">
    <property type="entry name" value="CarboxyPept-like_regulatory"/>
</dbReference>
<keyword evidence="2 8" id="KW-0813">Transport</keyword>
<dbReference type="Gene3D" id="2.60.40.1120">
    <property type="entry name" value="Carboxypeptidase-like, regulatory domain"/>
    <property type="match status" value="1"/>
</dbReference>
<dbReference type="Pfam" id="PF13715">
    <property type="entry name" value="CarbopepD_reg_2"/>
    <property type="match status" value="1"/>
</dbReference>
<evidence type="ECO:0000313" key="14">
    <source>
        <dbReference type="Proteomes" id="UP000192796"/>
    </source>
</evidence>
<dbReference type="Proteomes" id="UP000192796">
    <property type="component" value="Unassembled WGS sequence"/>
</dbReference>
<dbReference type="PROSITE" id="PS52016">
    <property type="entry name" value="TONB_DEPENDENT_REC_3"/>
    <property type="match status" value="1"/>
</dbReference>
<evidence type="ECO:0000259" key="11">
    <source>
        <dbReference type="Pfam" id="PF00593"/>
    </source>
</evidence>
<evidence type="ECO:0000256" key="10">
    <source>
        <dbReference type="SAM" id="SignalP"/>
    </source>
</evidence>
<evidence type="ECO:0000256" key="8">
    <source>
        <dbReference type="PROSITE-ProRule" id="PRU01360"/>
    </source>
</evidence>
<feature type="chain" id="PRO_5012258096" evidence="10">
    <location>
        <begin position="21"/>
        <end position="1045"/>
    </location>
</feature>
<dbReference type="AlphaFoldDB" id="A0A1V9FX51"/>
<dbReference type="InterPro" id="IPR000531">
    <property type="entry name" value="Beta-barrel_TonB"/>
</dbReference>
<evidence type="ECO:0000313" key="13">
    <source>
        <dbReference type="EMBL" id="OQP62816.1"/>
    </source>
</evidence>
<organism evidence="13 14">
    <name type="scientific">Niastella vici</name>
    <dbReference type="NCBI Taxonomy" id="1703345"/>
    <lineage>
        <taxon>Bacteria</taxon>
        <taxon>Pseudomonadati</taxon>
        <taxon>Bacteroidota</taxon>
        <taxon>Chitinophagia</taxon>
        <taxon>Chitinophagales</taxon>
        <taxon>Chitinophagaceae</taxon>
        <taxon>Niastella</taxon>
    </lineage>
</organism>
<dbReference type="RefSeq" id="WP_081148190.1">
    <property type="nucleotide sequence ID" value="NZ_LVYD01000048.1"/>
</dbReference>
<dbReference type="InterPro" id="IPR037066">
    <property type="entry name" value="Plug_dom_sf"/>
</dbReference>
<dbReference type="GO" id="GO:0009279">
    <property type="term" value="C:cell outer membrane"/>
    <property type="evidence" value="ECO:0007669"/>
    <property type="project" value="UniProtKB-SubCell"/>
</dbReference>
<proteinExistence type="inferred from homology"/>
<keyword evidence="10" id="KW-0732">Signal</keyword>
<evidence type="ECO:0000256" key="4">
    <source>
        <dbReference type="ARBA" id="ARBA00022692"/>
    </source>
</evidence>
<dbReference type="InterPro" id="IPR012910">
    <property type="entry name" value="Plug_dom"/>
</dbReference>
<evidence type="ECO:0000256" key="2">
    <source>
        <dbReference type="ARBA" id="ARBA00022448"/>
    </source>
</evidence>
<comment type="subcellular location">
    <subcellularLocation>
        <location evidence="1 8">Cell outer membrane</location>
        <topology evidence="1 8">Multi-pass membrane protein</topology>
    </subcellularLocation>
</comment>
<keyword evidence="5 9" id="KW-0798">TonB box</keyword>
<dbReference type="SUPFAM" id="SSF49464">
    <property type="entry name" value="Carboxypeptidase regulatory domain-like"/>
    <property type="match status" value="1"/>
</dbReference>
<protein>
    <submittedName>
        <fullName evidence="13">SusC/RagA family TonB-linked outer membrane protein</fullName>
    </submittedName>
</protein>
<dbReference type="Pfam" id="PF00593">
    <property type="entry name" value="TonB_dep_Rec_b-barrel"/>
    <property type="match status" value="1"/>
</dbReference>
<dbReference type="InterPro" id="IPR023996">
    <property type="entry name" value="TonB-dep_OMP_SusC/RagA"/>
</dbReference>
<dbReference type="Gene3D" id="2.170.130.10">
    <property type="entry name" value="TonB-dependent receptor, plug domain"/>
    <property type="match status" value="1"/>
</dbReference>
<comment type="caution">
    <text evidence="13">The sequence shown here is derived from an EMBL/GenBank/DDBJ whole genome shotgun (WGS) entry which is preliminary data.</text>
</comment>
<name>A0A1V9FX51_9BACT</name>
<reference evidence="13 14" key="1">
    <citation type="submission" date="2016-03" db="EMBL/GenBank/DDBJ databases">
        <title>Niastella vici sp. nov., isolated from farmland soil.</title>
        <authorList>
            <person name="Chen L."/>
            <person name="Wang D."/>
            <person name="Yang S."/>
            <person name="Wang G."/>
        </authorList>
    </citation>
    <scope>NUCLEOTIDE SEQUENCE [LARGE SCALE GENOMIC DNA]</scope>
    <source>
        <strain evidence="13 14">DJ57</strain>
    </source>
</reference>
<dbReference type="Pfam" id="PF07715">
    <property type="entry name" value="Plug"/>
    <property type="match status" value="1"/>
</dbReference>
<accession>A0A1V9FX51</accession>
<keyword evidence="3 8" id="KW-1134">Transmembrane beta strand</keyword>
<evidence type="ECO:0000256" key="1">
    <source>
        <dbReference type="ARBA" id="ARBA00004571"/>
    </source>
</evidence>
<evidence type="ECO:0000259" key="12">
    <source>
        <dbReference type="Pfam" id="PF07715"/>
    </source>
</evidence>